<evidence type="ECO:0000313" key="4">
    <source>
        <dbReference type="Proteomes" id="UP000001593"/>
    </source>
</evidence>
<dbReference type="InParanoid" id="A7TAY3"/>
<dbReference type="PhylomeDB" id="A7TAY3"/>
<feature type="non-terminal residue" evidence="3">
    <location>
        <position position="1"/>
    </location>
</feature>
<evidence type="ECO:0008006" key="5">
    <source>
        <dbReference type="Google" id="ProtNLM"/>
    </source>
</evidence>
<feature type="compositionally biased region" description="Basic and acidic residues" evidence="2">
    <location>
        <begin position="8"/>
        <end position="17"/>
    </location>
</feature>
<dbReference type="PANTHER" id="PTHR12826:SF13">
    <property type="entry name" value="RNA-BINDING PROTEIN PNO1"/>
    <property type="match status" value="1"/>
</dbReference>
<dbReference type="STRING" id="45351.A7TAY3"/>
<dbReference type="Proteomes" id="UP000001593">
    <property type="component" value="Unassembled WGS sequence"/>
</dbReference>
<evidence type="ECO:0000313" key="3">
    <source>
        <dbReference type="EMBL" id="EDO26834.1"/>
    </source>
</evidence>
<dbReference type="HOGENOM" id="CLU_064992_1_0_1"/>
<protein>
    <recommendedName>
        <fullName evidence="5">RNA-binding protein pno1</fullName>
    </recommendedName>
</protein>
<evidence type="ECO:0000256" key="2">
    <source>
        <dbReference type="SAM" id="MobiDB-lite"/>
    </source>
</evidence>
<gene>
    <name evidence="3" type="ORF">NEMVEDRAFT_v1g224677</name>
</gene>
<dbReference type="EMBL" id="DS474586">
    <property type="protein sequence ID" value="EDO26834.1"/>
    <property type="molecule type" value="Genomic_DNA"/>
</dbReference>
<reference evidence="3 4" key="1">
    <citation type="journal article" date="2007" name="Science">
        <title>Sea anemone genome reveals ancestral eumetazoan gene repertoire and genomic organization.</title>
        <authorList>
            <person name="Putnam N.H."/>
            <person name="Srivastava M."/>
            <person name="Hellsten U."/>
            <person name="Dirks B."/>
            <person name="Chapman J."/>
            <person name="Salamov A."/>
            <person name="Terry A."/>
            <person name="Shapiro H."/>
            <person name="Lindquist E."/>
            <person name="Kapitonov V.V."/>
            <person name="Jurka J."/>
            <person name="Genikhovich G."/>
            <person name="Grigoriev I.V."/>
            <person name="Lucas S.M."/>
            <person name="Steele R.E."/>
            <person name="Finnerty J.R."/>
            <person name="Technau U."/>
            <person name="Martindale M.Q."/>
            <person name="Rokhsar D.S."/>
        </authorList>
    </citation>
    <scope>NUCLEOTIDE SEQUENCE [LARGE SCALE GENOMIC DNA]</scope>
    <source>
        <strain evidence="4">CH2 X CH6</strain>
    </source>
</reference>
<dbReference type="eggNOG" id="KOG3273">
    <property type="taxonomic scope" value="Eukaryota"/>
</dbReference>
<accession>A7TAY3</accession>
<dbReference type="AlphaFoldDB" id="A7TAY3"/>
<dbReference type="KEGG" id="nve:5497048"/>
<evidence type="ECO:0000256" key="1">
    <source>
        <dbReference type="ARBA" id="ARBA00022884"/>
    </source>
</evidence>
<proteinExistence type="predicted"/>
<dbReference type="GO" id="GO:0003723">
    <property type="term" value="F:RNA binding"/>
    <property type="evidence" value="ECO:0007669"/>
    <property type="project" value="UniProtKB-KW"/>
</dbReference>
<dbReference type="PANTHER" id="PTHR12826">
    <property type="entry name" value="RIBONUCLEASE Y"/>
    <property type="match status" value="1"/>
</dbReference>
<feature type="region of interest" description="Disordered" evidence="2">
    <location>
        <begin position="1"/>
        <end position="68"/>
    </location>
</feature>
<keyword evidence="4" id="KW-1185">Reference proteome</keyword>
<name>A7TAY3_NEMVE</name>
<sequence>MADTSECQSDKTVKEEPFQSVKTRKRRKNDKEEEMDTVESRARPSFPPVKAQKLAGGKSETRKIPVPSHRYTPLKENWMKIFTPVVEHLKLQIRFNLGSRHVEIR</sequence>
<keyword evidence="1" id="KW-0694">RNA-binding</keyword>
<organism evidence="3 4">
    <name type="scientific">Nematostella vectensis</name>
    <name type="common">Starlet sea anemone</name>
    <dbReference type="NCBI Taxonomy" id="45351"/>
    <lineage>
        <taxon>Eukaryota</taxon>
        <taxon>Metazoa</taxon>
        <taxon>Cnidaria</taxon>
        <taxon>Anthozoa</taxon>
        <taxon>Hexacorallia</taxon>
        <taxon>Actiniaria</taxon>
        <taxon>Edwardsiidae</taxon>
        <taxon>Nematostella</taxon>
    </lineage>
</organism>